<dbReference type="EMBL" id="NQMC01000020">
    <property type="protein sequence ID" value="TYD45442.1"/>
    <property type="molecule type" value="Genomic_DNA"/>
</dbReference>
<feature type="transmembrane region" description="Helical" evidence="1">
    <location>
        <begin position="184"/>
        <end position="207"/>
    </location>
</feature>
<keyword evidence="1" id="KW-0812">Transmembrane</keyword>
<gene>
    <name evidence="2" type="ORF">CJF24_08410</name>
</gene>
<feature type="transmembrane region" description="Helical" evidence="1">
    <location>
        <begin position="214"/>
        <end position="231"/>
    </location>
</feature>
<evidence type="ECO:0000313" key="3">
    <source>
        <dbReference type="Proteomes" id="UP000323129"/>
    </source>
</evidence>
<dbReference type="Proteomes" id="UP000323129">
    <property type="component" value="Unassembled WGS sequence"/>
</dbReference>
<name>A0ABY3MMJ3_AERVE</name>
<keyword evidence="3" id="KW-1185">Reference proteome</keyword>
<protein>
    <submittedName>
        <fullName evidence="2">Uncharacterized protein</fullName>
    </submittedName>
</protein>
<feature type="transmembrane region" description="Helical" evidence="1">
    <location>
        <begin position="154"/>
        <end position="172"/>
    </location>
</feature>
<comment type="caution">
    <text evidence="2">The sequence shown here is derived from an EMBL/GenBank/DDBJ whole genome shotgun (WGS) entry which is preliminary data.</text>
</comment>
<proteinExistence type="predicted"/>
<evidence type="ECO:0000313" key="2">
    <source>
        <dbReference type="EMBL" id="TYD45442.1"/>
    </source>
</evidence>
<accession>A0ABY3MMJ3</accession>
<organism evidence="2 3">
    <name type="scientific">Aeromonas veronii</name>
    <dbReference type="NCBI Taxonomy" id="654"/>
    <lineage>
        <taxon>Bacteria</taxon>
        <taxon>Pseudomonadati</taxon>
        <taxon>Pseudomonadota</taxon>
        <taxon>Gammaproteobacteria</taxon>
        <taxon>Aeromonadales</taxon>
        <taxon>Aeromonadaceae</taxon>
        <taxon>Aeromonas</taxon>
    </lineage>
</organism>
<dbReference type="RefSeq" id="WP_115544555.1">
    <property type="nucleotide sequence ID" value="NZ_NMUR01000019.1"/>
</dbReference>
<evidence type="ECO:0000256" key="1">
    <source>
        <dbReference type="SAM" id="Phobius"/>
    </source>
</evidence>
<keyword evidence="1" id="KW-0472">Membrane</keyword>
<sequence>MMVVSLSSKKEKIKSLYDECNIALESFVDHINDKEVQRTLSDRFSDFFFQLESCAAECYSLHDSEHHELGKWFADTAYEALELLVIYQSILKELNSTLYYSPSKTALSSMQALIQLYFDASKVRALREILLKNNITTAGFDEKRKFRMTKTTERIISIVVAIISVICMWFLIDKMDEPTPNKYNFYSVLIATFGALSAALFTGTLGIQTKNIKATCGFGTFIVIFFILQGVKIL</sequence>
<reference evidence="2 3" key="1">
    <citation type="submission" date="2017-08" db="EMBL/GenBank/DDBJ databases">
        <title>Aeromonas veronii bv sobria strain NS22 whole genome sequencing.</title>
        <authorList>
            <person name="Katharios P."/>
            <person name="Ha V.Q."/>
            <person name="Smyrli M."/>
        </authorList>
    </citation>
    <scope>NUCLEOTIDE SEQUENCE [LARGE SCALE GENOMIC DNA]</scope>
    <source>
        <strain evidence="2 3">NS22</strain>
    </source>
</reference>
<keyword evidence="1" id="KW-1133">Transmembrane helix</keyword>